<dbReference type="SUPFAM" id="SSF56281">
    <property type="entry name" value="Metallo-hydrolase/oxidoreductase"/>
    <property type="match status" value="1"/>
</dbReference>
<dbReference type="AlphaFoldDB" id="A0A5W3E6B9"/>
<protein>
    <submittedName>
        <fullName evidence="1">Competence protein ComEC</fullName>
    </submittedName>
</protein>
<proteinExistence type="predicted"/>
<dbReference type="InterPro" id="IPR052159">
    <property type="entry name" value="Competence_DNA_uptake"/>
</dbReference>
<gene>
    <name evidence="1" type="ORF">AH966_15165</name>
</gene>
<accession>A0A5W3E6B9</accession>
<dbReference type="Gene3D" id="3.60.15.10">
    <property type="entry name" value="Ribonuclease Z/Hydroxyacylglutathione hydrolase-like"/>
    <property type="match status" value="1"/>
</dbReference>
<sequence>MIEDYDLDFLAVGDKTSGDAIFVRTFDSIYGANITLIDGGYAGTASNIKDFLSKWYETNTIDNMVLTHGDKDHISGLIKIIEEGDIEVKRLWALFPWDYAQDLIDGNYFENRNSTTWLSHELQRLYPSLKDLEDLAKKNSIPISSPFAGSFIGAFEVLSPSKEFYLDNIASSARTAEENKTRYYGRSLFESVFAKAADFTTTFKEWGYEKFSNESTSPENNNSLVQFATLGSKRVLLTGDAGVEAIGLALNRISNKTIPVADIFQVPHHGSRRNLSSELLDSIIGEKFATQREAEAAETITAVISAGKNDSNHPRKAVVRALYHRGAKIFDTKSGKFHKGTSTRGSWIKAVKLSYPSDIEE</sequence>
<name>A0A5W3E6B9_SALAN</name>
<reference evidence="1" key="1">
    <citation type="submission" date="2018-07" db="EMBL/GenBank/DDBJ databases">
        <authorList>
            <consortium name="GenomeTrakr network: Whole genome sequencing for foodborne pathogen traceback"/>
        </authorList>
    </citation>
    <scope>NUCLEOTIDE SEQUENCE</scope>
    <source>
        <strain evidence="1">FDA00002923</strain>
    </source>
</reference>
<dbReference type="PANTHER" id="PTHR30619:SF1">
    <property type="entry name" value="RECOMBINATION PROTEIN 2"/>
    <property type="match status" value="1"/>
</dbReference>
<dbReference type="PANTHER" id="PTHR30619">
    <property type="entry name" value="DNA INTERNALIZATION/COMPETENCE PROTEIN COMEC/REC2"/>
    <property type="match status" value="1"/>
</dbReference>
<organism evidence="1">
    <name type="scientific">Salmonella anatum</name>
    <dbReference type="NCBI Taxonomy" id="58712"/>
    <lineage>
        <taxon>Bacteria</taxon>
        <taxon>Pseudomonadati</taxon>
        <taxon>Pseudomonadota</taxon>
        <taxon>Gammaproteobacteria</taxon>
        <taxon>Enterobacterales</taxon>
        <taxon>Enterobacteriaceae</taxon>
        <taxon>Salmonella</taxon>
    </lineage>
</organism>
<dbReference type="EMBL" id="AAHHJH010000012">
    <property type="protein sequence ID" value="EBW5995598.1"/>
    <property type="molecule type" value="Genomic_DNA"/>
</dbReference>
<evidence type="ECO:0000313" key="1">
    <source>
        <dbReference type="EMBL" id="EBW5995598.1"/>
    </source>
</evidence>
<dbReference type="InterPro" id="IPR036866">
    <property type="entry name" value="RibonucZ/Hydroxyglut_hydro"/>
</dbReference>
<comment type="caution">
    <text evidence="1">The sequence shown here is derived from an EMBL/GenBank/DDBJ whole genome shotgun (WGS) entry which is preliminary data.</text>
</comment>